<dbReference type="PANTHER" id="PTHR24637:SF421">
    <property type="entry name" value="CUTICLE COLLAGEN DPY-2"/>
    <property type="match status" value="1"/>
</dbReference>
<name>A0A1I8EDW6_WUCBA</name>
<feature type="region of interest" description="Disordered" evidence="2">
    <location>
        <begin position="146"/>
        <end position="185"/>
    </location>
</feature>
<keyword evidence="3" id="KW-1133">Transmembrane helix</keyword>
<sequence length="324" mass="35852">MTRVKHTFEKRRYDKIIQKRFSEQFLKFDAMQSINLRLPVGSILITLGILCTVLLSINWLLITFIKYDVDNLRMRRSNYFKAERCNCAKEMTRCPEGPRGPPGEPENGENGVDGKPGIPGFFLDDISDEEDCILCPPGPPGLPGNTGMPGIPGRPGLPGIPGKSGQAGPPGLPGATGKPGLPGPAGKNYIASKYMKPELSSGLPEKTSQSNELGIKDKPGHQNPPKPGMEGNVAIHCSCFSHVPPFLKQHSTSQVVIPNPEAEKSKKPENILLNPLTKQGQIYYKSENDNKRTNETKRLITERQLKRLSDWIERWRIVSNQSIH</sequence>
<keyword evidence="3" id="KW-0812">Transmembrane</keyword>
<dbReference type="WBParaSite" id="maker-PairedContig_1635-snap-gene-0.8-mRNA-1">
    <property type="protein sequence ID" value="maker-PairedContig_1635-snap-gene-0.8-mRNA-1"/>
    <property type="gene ID" value="maker-PairedContig_1635-snap-gene-0.8"/>
</dbReference>
<organism evidence="4">
    <name type="scientific">Wuchereria bancrofti</name>
    <dbReference type="NCBI Taxonomy" id="6293"/>
    <lineage>
        <taxon>Eukaryota</taxon>
        <taxon>Metazoa</taxon>
        <taxon>Ecdysozoa</taxon>
        <taxon>Nematoda</taxon>
        <taxon>Chromadorea</taxon>
        <taxon>Rhabditida</taxon>
        <taxon>Spirurina</taxon>
        <taxon>Spiruromorpha</taxon>
        <taxon>Filarioidea</taxon>
        <taxon>Onchocercidae</taxon>
        <taxon>Wuchereria</taxon>
    </lineage>
</organism>
<feature type="region of interest" description="Disordered" evidence="2">
    <location>
        <begin position="198"/>
        <end position="229"/>
    </location>
</feature>
<evidence type="ECO:0000256" key="1">
    <source>
        <dbReference type="ARBA" id="ARBA00022737"/>
    </source>
</evidence>
<dbReference type="Pfam" id="PF01391">
    <property type="entry name" value="Collagen"/>
    <property type="match status" value="1"/>
</dbReference>
<feature type="region of interest" description="Disordered" evidence="2">
    <location>
        <begin position="93"/>
        <end position="118"/>
    </location>
</feature>
<dbReference type="STRING" id="6293.A0A1I8EDW6"/>
<protein>
    <recommendedName>
        <fullName evidence="5">Nematode cuticle collagen N-terminal domain-containing protein</fullName>
    </recommendedName>
</protein>
<reference evidence="4" key="1">
    <citation type="submission" date="2016-11" db="UniProtKB">
        <authorList>
            <consortium name="WormBaseParasite"/>
        </authorList>
    </citation>
    <scope>IDENTIFICATION</scope>
    <source>
        <strain evidence="4">pt0022</strain>
    </source>
</reference>
<accession>A0A1I8EDW6</accession>
<dbReference type="AlphaFoldDB" id="A0A1I8EDW6"/>
<dbReference type="PANTHER" id="PTHR24637">
    <property type="entry name" value="COLLAGEN"/>
    <property type="match status" value="1"/>
</dbReference>
<evidence type="ECO:0008006" key="5">
    <source>
        <dbReference type="Google" id="ProtNLM"/>
    </source>
</evidence>
<feature type="transmembrane region" description="Helical" evidence="3">
    <location>
        <begin position="43"/>
        <end position="65"/>
    </location>
</feature>
<keyword evidence="1" id="KW-0677">Repeat</keyword>
<evidence type="ECO:0000256" key="3">
    <source>
        <dbReference type="SAM" id="Phobius"/>
    </source>
</evidence>
<evidence type="ECO:0000256" key="2">
    <source>
        <dbReference type="SAM" id="MobiDB-lite"/>
    </source>
</evidence>
<keyword evidence="3" id="KW-0472">Membrane</keyword>
<evidence type="ECO:0000313" key="4">
    <source>
        <dbReference type="WBParaSite" id="maker-PairedContig_1635-snap-gene-0.8-mRNA-1"/>
    </source>
</evidence>
<dbReference type="InterPro" id="IPR008160">
    <property type="entry name" value="Collagen"/>
</dbReference>
<proteinExistence type="predicted"/>